<proteinExistence type="predicted"/>
<reference evidence="1 2" key="1">
    <citation type="submission" date="2023-01" db="EMBL/GenBank/DDBJ databases">
        <title>Novel diversity within Roseofilum (Cyanobacteria; Desertifilaceae) from marine benthic mats with descriptions of four novel species.</title>
        <authorList>
            <person name="Wang Y."/>
            <person name="Berthold D.E."/>
            <person name="Hu J."/>
            <person name="Lefler F.W."/>
            <person name="Laughinghouse H.D. IV."/>
        </authorList>
    </citation>
    <scope>NUCLEOTIDE SEQUENCE [LARGE SCALE GENOMIC DNA]</scope>
    <source>
        <strain evidence="1 2">BLCC-M143</strain>
    </source>
</reference>
<dbReference type="GO" id="GO:0016829">
    <property type="term" value="F:lyase activity"/>
    <property type="evidence" value="ECO:0007669"/>
    <property type="project" value="UniProtKB-KW"/>
</dbReference>
<dbReference type="Pfam" id="PF13714">
    <property type="entry name" value="PEP_mutase"/>
    <property type="match status" value="1"/>
</dbReference>
<keyword evidence="2" id="KW-1185">Reference proteome</keyword>
<dbReference type="Gene3D" id="3.20.20.60">
    <property type="entry name" value="Phosphoenolpyruvate-binding domains"/>
    <property type="match status" value="1"/>
</dbReference>
<dbReference type="PANTHER" id="PTHR42905:SF5">
    <property type="entry name" value="CARBOXYVINYL-CARBOXYPHOSPHONATE PHOSPHORYLMUTASE, CHLOROPLASTIC"/>
    <property type="match status" value="1"/>
</dbReference>
<evidence type="ECO:0000313" key="1">
    <source>
        <dbReference type="EMBL" id="MDJ1182077.1"/>
    </source>
</evidence>
<dbReference type="SUPFAM" id="SSF51621">
    <property type="entry name" value="Phosphoenolpyruvate/pyruvate domain"/>
    <property type="match status" value="1"/>
</dbReference>
<dbReference type="InterPro" id="IPR039556">
    <property type="entry name" value="ICL/PEPM"/>
</dbReference>
<dbReference type="EMBL" id="JAQOSQ010000002">
    <property type="protein sequence ID" value="MDJ1182077.1"/>
    <property type="molecule type" value="Genomic_DNA"/>
</dbReference>
<dbReference type="InterPro" id="IPR015813">
    <property type="entry name" value="Pyrv/PenolPyrv_kinase-like_dom"/>
</dbReference>
<dbReference type="InterPro" id="IPR040442">
    <property type="entry name" value="Pyrv_kinase-like_dom_sf"/>
</dbReference>
<comment type="caution">
    <text evidence="1">The sequence shown here is derived from an EMBL/GenBank/DDBJ whole genome shotgun (WGS) entry which is preliminary data.</text>
</comment>
<keyword evidence="1" id="KW-0456">Lyase</keyword>
<gene>
    <name evidence="1" type="ORF">PMH09_02615</name>
</gene>
<name>A0ABT7BTF5_9CYAN</name>
<organism evidence="1 2">
    <name type="scientific">Roseofilum casamattae BLCC-M143</name>
    <dbReference type="NCBI Taxonomy" id="3022442"/>
    <lineage>
        <taxon>Bacteria</taxon>
        <taxon>Bacillati</taxon>
        <taxon>Cyanobacteriota</taxon>
        <taxon>Cyanophyceae</taxon>
        <taxon>Desertifilales</taxon>
        <taxon>Desertifilaceae</taxon>
        <taxon>Roseofilum</taxon>
        <taxon>Roseofilum casamattae</taxon>
    </lineage>
</organism>
<accession>A0ABT7BTF5</accession>
<dbReference type="Proteomes" id="UP001232992">
    <property type="component" value="Unassembled WGS sequence"/>
</dbReference>
<dbReference type="CDD" id="cd00377">
    <property type="entry name" value="ICL_PEPM"/>
    <property type="match status" value="1"/>
</dbReference>
<protein>
    <submittedName>
        <fullName evidence="1">Isocitrate lyase/PEP mutase family protein</fullName>
    </submittedName>
</protein>
<dbReference type="PANTHER" id="PTHR42905">
    <property type="entry name" value="PHOSPHOENOLPYRUVATE CARBOXYLASE"/>
    <property type="match status" value="1"/>
</dbReference>
<evidence type="ECO:0000313" key="2">
    <source>
        <dbReference type="Proteomes" id="UP001232992"/>
    </source>
</evidence>
<sequence>MSGHQLRYLLEQPGTLILPGVYDCLGAKLAEKVGFETVFTSGFGISASTLGLPDYGLLTATEVLRSVGPMAQAISIPLIADLDTGYGNPLNVIRTVTEALRWGISGVILEDQVWPKKCGHFRGKQVIPAEEQVEKIKAAVHAREDSGLVIVGRTDARSPLGLEEAIRRGRLYAQAGADIVFIEAPQSLEELVTIAKAFAEEEVYLFANLIEGGKTPCLSQEQLQELGFKLGVYPLSGLFAATQAMLRCFQQLKEQGAIATEPGHLSFPEFEQLIEVDRYWQLQQQFTPSRESVGDGE</sequence>
<dbReference type="RefSeq" id="WP_283756729.1">
    <property type="nucleotide sequence ID" value="NZ_JAQOSQ010000002.1"/>
</dbReference>